<keyword evidence="3" id="KW-1185">Reference proteome</keyword>
<dbReference type="eggNOG" id="COG0305">
    <property type="taxonomic scope" value="Bacteria"/>
</dbReference>
<organism evidence="2 3">
    <name type="scientific">Pseudodesulfovibrio piezophilus (strain DSM 21447 / JCM 15486 / C1TLV30)</name>
    <name type="common">Desulfovibrio piezophilus</name>
    <dbReference type="NCBI Taxonomy" id="1322246"/>
    <lineage>
        <taxon>Bacteria</taxon>
        <taxon>Pseudomonadati</taxon>
        <taxon>Thermodesulfobacteriota</taxon>
        <taxon>Desulfovibrionia</taxon>
        <taxon>Desulfovibrionales</taxon>
        <taxon>Desulfovibrionaceae</taxon>
    </lineage>
</organism>
<feature type="transmembrane region" description="Helical" evidence="1">
    <location>
        <begin position="157"/>
        <end position="174"/>
    </location>
</feature>
<feature type="transmembrane region" description="Helical" evidence="1">
    <location>
        <begin position="126"/>
        <end position="145"/>
    </location>
</feature>
<reference evidence="2 3" key="1">
    <citation type="journal article" date="2013" name="PLoS ONE">
        <title>The first genomic and proteomic characterization of a deep-sea sulfate reducer: insights into the piezophilic lifestyle of Desulfovibrio piezophilus.</title>
        <authorList>
            <person name="Pradel N."/>
            <person name="Ji B."/>
            <person name="Gimenez G."/>
            <person name="Talla E."/>
            <person name="Lenoble P."/>
            <person name="Garel M."/>
            <person name="Tamburini C."/>
            <person name="Fourquet P."/>
            <person name="Lebrun R."/>
            <person name="Bertin P."/>
            <person name="Denis Y."/>
            <person name="Pophillat M."/>
            <person name="Barbe V."/>
            <person name="Ollivier B."/>
            <person name="Dolla A."/>
        </authorList>
    </citation>
    <scope>NUCLEOTIDE SEQUENCE [LARGE SCALE GENOMIC DNA]</scope>
    <source>
        <strain evidence="3">DSM 10523 / SB164P1</strain>
    </source>
</reference>
<evidence type="ECO:0000313" key="2">
    <source>
        <dbReference type="EMBL" id="CCH49489.1"/>
    </source>
</evidence>
<dbReference type="STRING" id="1322246.BN4_12254"/>
<dbReference type="Proteomes" id="UP000011724">
    <property type="component" value="Chromosome"/>
</dbReference>
<dbReference type="InterPro" id="IPR025048">
    <property type="entry name" value="DUF3987"/>
</dbReference>
<evidence type="ECO:0000313" key="3">
    <source>
        <dbReference type="Proteomes" id="UP000011724"/>
    </source>
</evidence>
<reference evidence="3" key="2">
    <citation type="journal article" date="2013" name="Stand. Genomic Sci.">
        <title>Complete genome sequence of Desulfocapsa sulfexigens, a marine deltaproteobacterium specialized in disproportionating inorganic sulfur compounds.</title>
        <authorList>
            <person name="Finster K.W."/>
            <person name="Kjeldsen K.U."/>
            <person name="Kube M."/>
            <person name="Reinhardt R."/>
            <person name="Mussmann M."/>
            <person name="Amann R."/>
            <person name="Schreiber L."/>
        </authorList>
    </citation>
    <scope>NUCLEOTIDE SEQUENCE [LARGE SCALE GENOMIC DNA]</scope>
    <source>
        <strain evidence="3">DSM 10523 / SB164P1</strain>
    </source>
</reference>
<dbReference type="AlphaFoldDB" id="M1WRE3"/>
<protein>
    <recommendedName>
        <fullName evidence="4">DUF3987 domain-containing protein</fullName>
    </recommendedName>
</protein>
<dbReference type="OrthoDB" id="5150132at2"/>
<keyword evidence="1" id="KW-1133">Transmembrane helix</keyword>
<dbReference type="HOGENOM" id="CLU_488114_0_0_7"/>
<keyword evidence="1" id="KW-0812">Transmembrane</keyword>
<dbReference type="KEGG" id="dpi:BN4_12254"/>
<proteinExistence type="predicted"/>
<dbReference type="RefSeq" id="WP_015415532.1">
    <property type="nucleotide sequence ID" value="NC_020409.1"/>
</dbReference>
<evidence type="ECO:0000256" key="1">
    <source>
        <dbReference type="SAM" id="Phobius"/>
    </source>
</evidence>
<sequence>MLDSEPEWKFKGVGPNRIPIIEQDPPIPAPLVNYNHGSSFSLSQTDAIKVNLAQHNEEKALRQAEKERLTFALEDQENLDKSRWHAWIKTVQIFPLAQRQVVDFLAPIEALPGRARKWVEDLSKAFAVHPGILVALLLGFVSILLRGQFKVMRHKNHTELVTLYLLIMMLSGKMKSPLMEEVLRPIMAIEKRLQGSFFENKELLETTERLIKKRIRTLENAAAKEGDLEVAAQEILELQKSIPAKQYLPVLLTFKFTPEGLEKEAAKQNGKIAIAAAELGSLKKIPANRDDFLLQAYGGESFSSTKAGEPVRIENPSVTILIATQDGTAVKLLSEEALQDDGLVARFLCLLPPELYSPAVGGGTSEVPTSSTKWLEETANKLFEASSATDEGIMLHFEDQALQGWHGLEAHAKAEAANDVNPPVLQAFYRKLAGTCLRLIAIIHILRCCENGEPYETLITKESVSAGMQLAWFFEQHTKVALNLKAKDKLDRAHAILEYLVERGEYEVNVREIYRAKHWKREETLPALKLLQAHGYMVIYKSGASRTCIINPHLFHMA</sequence>
<evidence type="ECO:0008006" key="4">
    <source>
        <dbReference type="Google" id="ProtNLM"/>
    </source>
</evidence>
<accession>M1WRE3</accession>
<dbReference type="Pfam" id="PF13148">
    <property type="entry name" value="DUF3987"/>
    <property type="match status" value="1"/>
</dbReference>
<keyword evidence="1" id="KW-0472">Membrane</keyword>
<name>M1WRE3_PSEP2</name>
<dbReference type="PATRIC" id="fig|879567.3.peg.2398"/>
<gene>
    <name evidence="2" type="ordered locus">BN4_12254</name>
</gene>
<dbReference type="BioCyc" id="DPIE1322246:BN4_RS11330-MONOMER"/>
<dbReference type="EMBL" id="FO203427">
    <property type="protein sequence ID" value="CCH49489.1"/>
    <property type="molecule type" value="Genomic_DNA"/>
</dbReference>